<evidence type="ECO:0000313" key="3">
    <source>
        <dbReference type="EMBL" id="GAA3867484.1"/>
    </source>
</evidence>
<feature type="region of interest" description="Disordered" evidence="1">
    <location>
        <begin position="61"/>
        <end position="80"/>
    </location>
</feature>
<dbReference type="EMBL" id="BAABDF010000007">
    <property type="protein sequence ID" value="GAA3867484.1"/>
    <property type="molecule type" value="Genomic_DNA"/>
</dbReference>
<keyword evidence="2" id="KW-0732">Signal</keyword>
<comment type="caution">
    <text evidence="3">The sequence shown here is derived from an EMBL/GenBank/DDBJ whole genome shotgun (WGS) entry which is preliminary data.</text>
</comment>
<dbReference type="RefSeq" id="WP_344846333.1">
    <property type="nucleotide sequence ID" value="NZ_BAABDF010000007.1"/>
</dbReference>
<reference evidence="4" key="1">
    <citation type="journal article" date="2019" name="Int. J. Syst. Evol. Microbiol.">
        <title>The Global Catalogue of Microorganisms (GCM) 10K type strain sequencing project: providing services to taxonomists for standard genome sequencing and annotation.</title>
        <authorList>
            <consortium name="The Broad Institute Genomics Platform"/>
            <consortium name="The Broad Institute Genome Sequencing Center for Infectious Disease"/>
            <person name="Wu L."/>
            <person name="Ma J."/>
        </authorList>
    </citation>
    <scope>NUCLEOTIDE SEQUENCE [LARGE SCALE GENOMIC DNA]</scope>
    <source>
        <strain evidence="4">JCM 17190</strain>
    </source>
</reference>
<evidence type="ECO:0000256" key="2">
    <source>
        <dbReference type="SAM" id="SignalP"/>
    </source>
</evidence>
<evidence type="ECO:0000313" key="4">
    <source>
        <dbReference type="Proteomes" id="UP001399917"/>
    </source>
</evidence>
<feature type="chain" id="PRO_5047516066" evidence="2">
    <location>
        <begin position="20"/>
        <end position="80"/>
    </location>
</feature>
<name>A0ABP7K838_9RHOB</name>
<gene>
    <name evidence="3" type="ORF">GCM10022404_17000</name>
</gene>
<protein>
    <submittedName>
        <fullName evidence="3">Uncharacterized protein</fullName>
    </submittedName>
</protein>
<organism evidence="3 4">
    <name type="scientific">Celeribacter arenosi</name>
    <dbReference type="NCBI Taxonomy" id="792649"/>
    <lineage>
        <taxon>Bacteria</taxon>
        <taxon>Pseudomonadati</taxon>
        <taxon>Pseudomonadota</taxon>
        <taxon>Alphaproteobacteria</taxon>
        <taxon>Rhodobacterales</taxon>
        <taxon>Roseobacteraceae</taxon>
        <taxon>Celeribacter</taxon>
    </lineage>
</organism>
<keyword evidence="4" id="KW-1185">Reference proteome</keyword>
<dbReference type="Proteomes" id="UP001399917">
    <property type="component" value="Unassembled WGS sequence"/>
</dbReference>
<proteinExistence type="predicted"/>
<feature type="signal peptide" evidence="2">
    <location>
        <begin position="1"/>
        <end position="19"/>
    </location>
</feature>
<accession>A0ABP7K838</accession>
<evidence type="ECO:0000256" key="1">
    <source>
        <dbReference type="SAM" id="MobiDB-lite"/>
    </source>
</evidence>
<sequence>MKNLIRPVAFVVLAAPAFAGHNNPWATANDVILEQYHTENQAQSINTPGEDEMRGVMVQRARGKLDPTVGKPDGAGIAAD</sequence>